<dbReference type="Proteomes" id="UP000320806">
    <property type="component" value="Unassembled WGS sequence"/>
</dbReference>
<dbReference type="EMBL" id="VFMO01000001">
    <property type="protein sequence ID" value="TQJ13143.1"/>
    <property type="molecule type" value="Genomic_DNA"/>
</dbReference>
<dbReference type="PROSITE" id="PS51704">
    <property type="entry name" value="GP_PDE"/>
    <property type="match status" value="1"/>
</dbReference>
<dbReference type="AlphaFoldDB" id="A0A542ECT4"/>
<proteinExistence type="predicted"/>
<dbReference type="Gene3D" id="3.20.20.190">
    <property type="entry name" value="Phosphatidylinositol (PI) phosphodiesterase"/>
    <property type="match status" value="1"/>
</dbReference>
<feature type="domain" description="GP-PDE" evidence="1">
    <location>
        <begin position="6"/>
        <end position="251"/>
    </location>
</feature>
<accession>A0A542ECT4</accession>
<dbReference type="GO" id="GO:0006629">
    <property type="term" value="P:lipid metabolic process"/>
    <property type="evidence" value="ECO:0007669"/>
    <property type="project" value="InterPro"/>
</dbReference>
<gene>
    <name evidence="2" type="ORF">FB459_0541</name>
</gene>
<evidence type="ECO:0000259" key="1">
    <source>
        <dbReference type="PROSITE" id="PS51704"/>
    </source>
</evidence>
<evidence type="ECO:0000313" key="2">
    <source>
        <dbReference type="EMBL" id="TQJ13143.1"/>
    </source>
</evidence>
<keyword evidence="3" id="KW-1185">Reference proteome</keyword>
<dbReference type="Pfam" id="PF03009">
    <property type="entry name" value="GDPD"/>
    <property type="match status" value="1"/>
</dbReference>
<dbReference type="InterPro" id="IPR017946">
    <property type="entry name" value="PLC-like_Pdiesterase_TIM-brl"/>
</dbReference>
<dbReference type="RefSeq" id="WP_211345113.1">
    <property type="nucleotide sequence ID" value="NZ_BAABCI010000015.1"/>
</dbReference>
<dbReference type="PANTHER" id="PTHR46211:SF13">
    <property type="entry name" value="GLYCEROPHOSPHODIESTER PHOSPHODIESTERASE 1-RELATED"/>
    <property type="match status" value="1"/>
</dbReference>
<sequence>MRETPPLVIAHRGSSQAHPEHTLRAYEQAFEDGADGVECDVRLTSDEQLVCVHDRTLDRTSSGTGVVSQLTLEQLQEFEWGSWKGEGHTGSLLTLRELIETLLDGPRKLQLVIETKHPFWQPARIEEVLAEVLEEYGLLDTATADLQVRLMSFSSRAVARFVRLAPELERVQLVETVQLLRYRTCVGPNASIAGPGIGLLRRDRKFVARHHAVGNHVHAWTVDSPEDIQLCLDLGVDAIITNRPAAVREAVERAYS</sequence>
<name>A0A542ECT4_9MICO</name>
<dbReference type="InterPro" id="IPR030395">
    <property type="entry name" value="GP_PDE_dom"/>
</dbReference>
<reference evidence="2 3" key="1">
    <citation type="submission" date="2019-06" db="EMBL/GenBank/DDBJ databases">
        <title>Sequencing the genomes of 1000 actinobacteria strains.</title>
        <authorList>
            <person name="Klenk H.-P."/>
        </authorList>
    </citation>
    <scope>NUCLEOTIDE SEQUENCE [LARGE SCALE GENOMIC DNA]</scope>
    <source>
        <strain evidence="2 3">DSM 19828</strain>
    </source>
</reference>
<dbReference type="GO" id="GO:0008081">
    <property type="term" value="F:phosphoric diester hydrolase activity"/>
    <property type="evidence" value="ECO:0007669"/>
    <property type="project" value="InterPro"/>
</dbReference>
<organism evidence="2 3">
    <name type="scientific">Yimella lutea</name>
    <dbReference type="NCBI Taxonomy" id="587872"/>
    <lineage>
        <taxon>Bacteria</taxon>
        <taxon>Bacillati</taxon>
        <taxon>Actinomycetota</taxon>
        <taxon>Actinomycetes</taxon>
        <taxon>Micrococcales</taxon>
        <taxon>Dermacoccaceae</taxon>
        <taxon>Yimella</taxon>
    </lineage>
</organism>
<dbReference type="PANTHER" id="PTHR46211">
    <property type="entry name" value="GLYCEROPHOSPHORYL DIESTER PHOSPHODIESTERASE"/>
    <property type="match status" value="1"/>
</dbReference>
<comment type="caution">
    <text evidence="2">The sequence shown here is derived from an EMBL/GenBank/DDBJ whole genome shotgun (WGS) entry which is preliminary data.</text>
</comment>
<dbReference type="SUPFAM" id="SSF51695">
    <property type="entry name" value="PLC-like phosphodiesterases"/>
    <property type="match status" value="1"/>
</dbReference>
<protein>
    <submittedName>
        <fullName evidence="2">Glycerophosphoryl diester phosphodiesterase</fullName>
    </submittedName>
</protein>
<evidence type="ECO:0000313" key="3">
    <source>
        <dbReference type="Proteomes" id="UP000320806"/>
    </source>
</evidence>